<name>A0A9E2F4B4_PSYF1</name>
<keyword evidence="2" id="KW-0479">Metal-binding</keyword>
<organism evidence="4 5">
    <name type="scientific">Psychracetigena formicireducens</name>
    <dbReference type="NCBI Taxonomy" id="2986056"/>
    <lineage>
        <taxon>Bacteria</taxon>
        <taxon>Bacillati</taxon>
        <taxon>Candidatus Lithacetigenota</taxon>
        <taxon>Candidatus Psychracetigena</taxon>
    </lineage>
</organism>
<dbReference type="Pfam" id="PF01924">
    <property type="entry name" value="HypD"/>
    <property type="match status" value="1"/>
</dbReference>
<gene>
    <name evidence="4" type="primary">hypD</name>
    <name evidence="4" type="ORF">DDT42_00672</name>
</gene>
<dbReference type="EMBL" id="QLTW01000024">
    <property type="protein sequence ID" value="MBT9144821.1"/>
    <property type="molecule type" value="Genomic_DNA"/>
</dbReference>
<dbReference type="AlphaFoldDB" id="A0A9E2F4B4"/>
<dbReference type="InterPro" id="IPR042244">
    <property type="entry name" value="HypD_2_sf"/>
</dbReference>
<evidence type="ECO:0000256" key="1">
    <source>
        <dbReference type="ARBA" id="ARBA00007888"/>
    </source>
</evidence>
<dbReference type="Proteomes" id="UP000811545">
    <property type="component" value="Unassembled WGS sequence"/>
</dbReference>
<evidence type="ECO:0000256" key="3">
    <source>
        <dbReference type="ARBA" id="ARBA00023004"/>
    </source>
</evidence>
<comment type="similarity">
    <text evidence="1">Belongs to the HypD family.</text>
</comment>
<dbReference type="NCBIfam" id="TIGR00075">
    <property type="entry name" value="hypD"/>
    <property type="match status" value="1"/>
</dbReference>
<dbReference type="Gene3D" id="3.40.50.11750">
    <property type="entry name" value="HypD, alpha/beta domain 1"/>
    <property type="match status" value="2"/>
</dbReference>
<evidence type="ECO:0000313" key="5">
    <source>
        <dbReference type="Proteomes" id="UP000811545"/>
    </source>
</evidence>
<protein>
    <submittedName>
        <fullName evidence="4">Hydrogenase expression/formation protein HypD</fullName>
    </submittedName>
</protein>
<dbReference type="Gene3D" id="6.10.20.100">
    <property type="match status" value="1"/>
</dbReference>
<dbReference type="GO" id="GO:0005506">
    <property type="term" value="F:iron ion binding"/>
    <property type="evidence" value="ECO:0007669"/>
    <property type="project" value="TreeGrafter"/>
</dbReference>
<dbReference type="GO" id="GO:0051539">
    <property type="term" value="F:4 iron, 4 sulfur cluster binding"/>
    <property type="evidence" value="ECO:0007669"/>
    <property type="project" value="TreeGrafter"/>
</dbReference>
<dbReference type="GO" id="GO:0070025">
    <property type="term" value="F:carbon monoxide binding"/>
    <property type="evidence" value="ECO:0007669"/>
    <property type="project" value="TreeGrafter"/>
</dbReference>
<proteinExistence type="inferred from homology"/>
<dbReference type="PIRSF" id="PIRSF005622">
    <property type="entry name" value="Hydrgn_mat_hypD"/>
    <property type="match status" value="1"/>
</dbReference>
<dbReference type="InterPro" id="IPR042243">
    <property type="entry name" value="HypD_1"/>
</dbReference>
<reference evidence="4 5" key="1">
    <citation type="journal article" date="2021" name="bioRxiv">
        <title>Unique metabolic strategies in Hadean analogues reveal hints for primordial physiology.</title>
        <authorList>
            <person name="Nobu M.K."/>
            <person name="Nakai R."/>
            <person name="Tamazawa S."/>
            <person name="Mori H."/>
            <person name="Toyoda A."/>
            <person name="Ijiri A."/>
            <person name="Suzuki S."/>
            <person name="Kurokawa K."/>
            <person name="Kamagata Y."/>
            <person name="Tamaki H."/>
        </authorList>
    </citation>
    <scope>NUCLEOTIDE SEQUENCE [LARGE SCALE GENOMIC DNA]</scope>
    <source>
        <strain evidence="4">BS525</strain>
    </source>
</reference>
<evidence type="ECO:0000256" key="2">
    <source>
        <dbReference type="ARBA" id="ARBA00022723"/>
    </source>
</evidence>
<dbReference type="PANTHER" id="PTHR30149">
    <property type="entry name" value="HYDROGENASE PROTEIN ASSEMBLY PROTEIN HYPD"/>
    <property type="match status" value="1"/>
</dbReference>
<dbReference type="InterPro" id="IPR002780">
    <property type="entry name" value="Hyd_form_HypD"/>
</dbReference>
<accession>A0A9E2F4B4</accession>
<dbReference type="PANTHER" id="PTHR30149:SF0">
    <property type="entry name" value="HYDROGENASE MATURATION FACTOR HYPD"/>
    <property type="match status" value="1"/>
</dbReference>
<evidence type="ECO:0000313" key="4">
    <source>
        <dbReference type="EMBL" id="MBT9144821.1"/>
    </source>
</evidence>
<comment type="caution">
    <text evidence="4">The sequence shown here is derived from an EMBL/GenBank/DDBJ whole genome shotgun (WGS) entry which is preliminary data.</text>
</comment>
<keyword evidence="3" id="KW-0408">Iron</keyword>
<dbReference type="GO" id="GO:0051604">
    <property type="term" value="P:protein maturation"/>
    <property type="evidence" value="ECO:0007669"/>
    <property type="project" value="TreeGrafter"/>
</dbReference>
<sequence length="364" mass="40294">MSLTAEFKDPSLVRAIIKNMSDIQTKPLTFMEFCGTHTQSIFKHGIRKLLPKTIKMLSGPGCPVCVTDQKEIDYSIALSQLPGVIITTFGDFLKVPGSDGSNLQKARAWGADIRIVYSPLDAIQIALQNKQKKVIFLGIGFETTAPIVAASILRAVKDRVSNYYVFSMHKLTPPATKAILNLGEIKLDGILGPGHVSTIIGSLAWEFLPSIYNLPFAISGFEAVDIIKGLESLVKQNVEKKPQVINTYSRSVRPEGNTRAIATMNEVFYEDLACWRGLGSIPDSGLSIKSSYKKFNAKDQFDIRIPEPELFNPYDCQCHEVIRGLIEPPECRYFKNKCTPDNPLGACMVSSEGACSAYYLYSYE</sequence>